<feature type="transmembrane region" description="Helical" evidence="11">
    <location>
        <begin position="340"/>
        <end position="362"/>
    </location>
</feature>
<dbReference type="SUPFAM" id="SSF52343">
    <property type="entry name" value="Ferredoxin reductase-like, C-terminal NADP-linked domain"/>
    <property type="match status" value="1"/>
</dbReference>
<dbReference type="PANTHER" id="PTHR32361:SF9">
    <property type="entry name" value="FERRIC REDUCTASE TRANSMEMBRANE COMPONENT 3-RELATED"/>
    <property type="match status" value="1"/>
</dbReference>
<dbReference type="SFLD" id="SFLDS00052">
    <property type="entry name" value="Ferric_Reductase_Domain"/>
    <property type="match status" value="1"/>
</dbReference>
<dbReference type="OrthoDB" id="17725at2759"/>
<dbReference type="PROSITE" id="PS51384">
    <property type="entry name" value="FAD_FR"/>
    <property type="match status" value="1"/>
</dbReference>
<dbReference type="InParanoid" id="A0A286UEZ4"/>
<evidence type="ECO:0000256" key="7">
    <source>
        <dbReference type="ARBA" id="ARBA00023002"/>
    </source>
</evidence>
<dbReference type="GO" id="GO:0006879">
    <property type="term" value="P:intracellular iron ion homeostasis"/>
    <property type="evidence" value="ECO:0007669"/>
    <property type="project" value="TreeGrafter"/>
</dbReference>
<keyword evidence="10" id="KW-0325">Glycoprotein</keyword>
<dbReference type="GO" id="GO:0000293">
    <property type="term" value="F:ferric-chelate reductase activity"/>
    <property type="evidence" value="ECO:0007669"/>
    <property type="project" value="UniProtKB-ARBA"/>
</dbReference>
<evidence type="ECO:0000259" key="12">
    <source>
        <dbReference type="PROSITE" id="PS51384"/>
    </source>
</evidence>
<dbReference type="InterPro" id="IPR013121">
    <property type="entry name" value="Fe_red_NAD-bd_6"/>
</dbReference>
<comment type="caution">
    <text evidence="13">The sequence shown here is derived from an EMBL/GenBank/DDBJ whole genome shotgun (WGS) entry which is preliminary data.</text>
</comment>
<dbReference type="InterPro" id="IPR017927">
    <property type="entry name" value="FAD-bd_FR_type"/>
</dbReference>
<evidence type="ECO:0000256" key="10">
    <source>
        <dbReference type="ARBA" id="ARBA00023180"/>
    </source>
</evidence>
<name>A0A286UEZ4_9AGAM</name>
<evidence type="ECO:0000256" key="11">
    <source>
        <dbReference type="SAM" id="Phobius"/>
    </source>
</evidence>
<dbReference type="Proteomes" id="UP000217199">
    <property type="component" value="Unassembled WGS sequence"/>
</dbReference>
<evidence type="ECO:0000256" key="1">
    <source>
        <dbReference type="ARBA" id="ARBA00004141"/>
    </source>
</evidence>
<evidence type="ECO:0000256" key="5">
    <source>
        <dbReference type="ARBA" id="ARBA00022982"/>
    </source>
</evidence>
<feature type="transmembrane region" description="Helical" evidence="11">
    <location>
        <begin position="85"/>
        <end position="105"/>
    </location>
</feature>
<feature type="transmembrane region" description="Helical" evidence="11">
    <location>
        <begin position="274"/>
        <end position="290"/>
    </location>
</feature>
<dbReference type="InterPro" id="IPR039261">
    <property type="entry name" value="FNR_nucleotide-bd"/>
</dbReference>
<dbReference type="EMBL" id="NBII01000006">
    <property type="protein sequence ID" value="PAV18147.1"/>
    <property type="molecule type" value="Genomic_DNA"/>
</dbReference>
<dbReference type="Pfam" id="PF01794">
    <property type="entry name" value="Ferric_reduct"/>
    <property type="match status" value="1"/>
</dbReference>
<dbReference type="STRING" id="2282107.A0A286UEZ4"/>
<dbReference type="Pfam" id="PF08030">
    <property type="entry name" value="NAD_binding_6"/>
    <property type="match status" value="1"/>
</dbReference>
<dbReference type="InterPro" id="IPR051410">
    <property type="entry name" value="Ferric/Cupric_Reductase"/>
</dbReference>
<keyword evidence="6 11" id="KW-1133">Transmembrane helix</keyword>
<keyword evidence="9 11" id="KW-0472">Membrane</keyword>
<dbReference type="GO" id="GO:0005886">
    <property type="term" value="C:plasma membrane"/>
    <property type="evidence" value="ECO:0007669"/>
    <property type="project" value="TreeGrafter"/>
</dbReference>
<evidence type="ECO:0000313" key="14">
    <source>
        <dbReference type="Proteomes" id="UP000217199"/>
    </source>
</evidence>
<dbReference type="InterPro" id="IPR013130">
    <property type="entry name" value="Fe3_Rdtase_TM_dom"/>
</dbReference>
<dbReference type="SFLD" id="SFLDG01168">
    <property type="entry name" value="Ferric_reductase_subgroup_(FRE"/>
    <property type="match status" value="1"/>
</dbReference>
<accession>A0A286UEZ4</accession>
<gene>
    <name evidence="13" type="ORF">PNOK_0663300</name>
</gene>
<dbReference type="Gene3D" id="3.40.50.80">
    <property type="entry name" value="Nucleotide-binding domain of ferredoxin-NADP reductase (FNR) module"/>
    <property type="match status" value="1"/>
</dbReference>
<dbReference type="GO" id="GO:0015677">
    <property type="term" value="P:copper ion import"/>
    <property type="evidence" value="ECO:0007669"/>
    <property type="project" value="TreeGrafter"/>
</dbReference>
<feature type="transmembrane region" description="Helical" evidence="11">
    <location>
        <begin position="310"/>
        <end position="328"/>
    </location>
</feature>
<comment type="subcellular location">
    <subcellularLocation>
        <location evidence="1">Membrane</location>
        <topology evidence="1">Multi-pass membrane protein</topology>
    </subcellularLocation>
</comment>
<keyword evidence="14" id="KW-1185">Reference proteome</keyword>
<proteinExistence type="inferred from homology"/>
<protein>
    <submittedName>
        <fullName evidence="13">Incomplete iron reductase</fullName>
    </submittedName>
</protein>
<evidence type="ECO:0000256" key="4">
    <source>
        <dbReference type="ARBA" id="ARBA00022692"/>
    </source>
</evidence>
<dbReference type="InterPro" id="IPR013112">
    <property type="entry name" value="FAD-bd_8"/>
</dbReference>
<keyword evidence="3" id="KW-0813">Transport</keyword>
<dbReference type="Pfam" id="PF08022">
    <property type="entry name" value="FAD_binding_8"/>
    <property type="match status" value="1"/>
</dbReference>
<feature type="transmembrane region" description="Helical" evidence="11">
    <location>
        <begin position="374"/>
        <end position="396"/>
    </location>
</feature>
<feature type="transmembrane region" description="Helical" evidence="11">
    <location>
        <begin position="403"/>
        <end position="424"/>
    </location>
</feature>
<dbReference type="CDD" id="cd06186">
    <property type="entry name" value="NOX_Duox_like_FAD_NADP"/>
    <property type="match status" value="1"/>
</dbReference>
<evidence type="ECO:0000256" key="2">
    <source>
        <dbReference type="ARBA" id="ARBA00006278"/>
    </source>
</evidence>
<evidence type="ECO:0000313" key="13">
    <source>
        <dbReference type="EMBL" id="PAV18147.1"/>
    </source>
</evidence>
<dbReference type="PANTHER" id="PTHR32361">
    <property type="entry name" value="FERRIC/CUPRIC REDUCTASE TRANSMEMBRANE COMPONENT"/>
    <property type="match status" value="1"/>
</dbReference>
<feature type="domain" description="FAD-binding FR-type" evidence="12">
    <location>
        <begin position="438"/>
        <end position="568"/>
    </location>
</feature>
<evidence type="ECO:0000256" key="3">
    <source>
        <dbReference type="ARBA" id="ARBA00022448"/>
    </source>
</evidence>
<sequence length="762" mass="82084">MSDISTPYVIISVPSTETYSSSLVADATSTSSTSSATVVGIVNSQDTTPVSVAASAATSGASSNSTAGAGVAAAGGSQTDPDEQLLFWFNIGLLCVLALFFLASLPRACARFSRGSEWFRGHLLWGNSKNTVPVSSRVATPMSFSRQVNRNRSQSKGFDLNRSRSRIERGGLKRHPTDATLTNYDDYESSQGHTTTYHATTYGHTTTYHADNNAATGFGVNNLPTLKYTSPSSFSTAGRSAPVHIPSFSALPVLSSIATLLDVPIAPGLSIGKLLLICAYTAAVIILSWVQEGNWLSEPVRAGWVATTQIPVVIALGTKGNIVGWLVGMGYERLNFLHRWVGIITFIGSNIHALGYFYSWAINEDFTEKFNRPFIIYGFISLVGIELIYITSLAFVRQRMYKLFLFSHIAGLTMFLVALCYHKANLTKYVLLGLFIYAFDHLVRLVKTRITTAYLTTVPSLGCTRIEFPTLNSGWKAGQHVRLRIISPSVVGPIGWSVPHPFTIANASQNPNGEGMVLLVKKAGGWTNGIYEAASRAGYYPSSSESGYATSRPVKVMVEGPYGGPGHMVFDSFTSLLLVGGGSGITFPLATAEEVIQAIKAGNSSVRFIELVWAVRERKAIVGLLPQFARLLEGVSRIPGVFLKISVYYSRASSNQSSGSNYSNPEKYGISDPKLNANDEEESTAAYIATFAPNMTVHSGRPKIEKILKGVVEATKYVDNDRGVAVGVCGPGGLGEDVRKAVRSVRGEGGVGIEVHEEIYGW</sequence>
<comment type="similarity">
    <text evidence="2">Belongs to the ferric reductase (FRE) family.</text>
</comment>
<keyword evidence="5" id="KW-0249">Electron transport</keyword>
<evidence type="ECO:0000256" key="6">
    <source>
        <dbReference type="ARBA" id="ARBA00022989"/>
    </source>
</evidence>
<keyword evidence="8" id="KW-0406">Ion transport</keyword>
<evidence type="ECO:0000256" key="8">
    <source>
        <dbReference type="ARBA" id="ARBA00023065"/>
    </source>
</evidence>
<keyword evidence="4 11" id="KW-0812">Transmembrane</keyword>
<keyword evidence="7" id="KW-0560">Oxidoreductase</keyword>
<organism evidence="13 14">
    <name type="scientific">Pyrrhoderma noxium</name>
    <dbReference type="NCBI Taxonomy" id="2282107"/>
    <lineage>
        <taxon>Eukaryota</taxon>
        <taxon>Fungi</taxon>
        <taxon>Dikarya</taxon>
        <taxon>Basidiomycota</taxon>
        <taxon>Agaricomycotina</taxon>
        <taxon>Agaricomycetes</taxon>
        <taxon>Hymenochaetales</taxon>
        <taxon>Hymenochaetaceae</taxon>
        <taxon>Pyrrhoderma</taxon>
    </lineage>
</organism>
<dbReference type="GO" id="GO:0006826">
    <property type="term" value="P:iron ion transport"/>
    <property type="evidence" value="ECO:0007669"/>
    <property type="project" value="TreeGrafter"/>
</dbReference>
<evidence type="ECO:0000256" key="9">
    <source>
        <dbReference type="ARBA" id="ARBA00023136"/>
    </source>
</evidence>
<dbReference type="AlphaFoldDB" id="A0A286UEZ4"/>
<reference evidence="13 14" key="1">
    <citation type="journal article" date="2017" name="Mol. Ecol.">
        <title>Comparative and population genomic landscape of Phellinus noxius: A hypervariable fungus causing root rot in trees.</title>
        <authorList>
            <person name="Chung C.L."/>
            <person name="Lee T.J."/>
            <person name="Akiba M."/>
            <person name="Lee H.H."/>
            <person name="Kuo T.H."/>
            <person name="Liu D."/>
            <person name="Ke H.M."/>
            <person name="Yokoi T."/>
            <person name="Roa M.B."/>
            <person name="Lu M.J."/>
            <person name="Chang Y.Y."/>
            <person name="Ann P.J."/>
            <person name="Tsai J.N."/>
            <person name="Chen C.Y."/>
            <person name="Tzean S.S."/>
            <person name="Ota Y."/>
            <person name="Hattori T."/>
            <person name="Sahashi N."/>
            <person name="Liou R.F."/>
            <person name="Kikuchi T."/>
            <person name="Tsai I.J."/>
        </authorList>
    </citation>
    <scope>NUCLEOTIDE SEQUENCE [LARGE SCALE GENOMIC DNA]</scope>
    <source>
        <strain evidence="13 14">FFPRI411160</strain>
    </source>
</reference>